<accession>A0A3P8THW9</accession>
<name>A0A3P8THW9_AMPPE</name>
<feature type="domain" description="PDZ" evidence="1">
    <location>
        <begin position="15"/>
        <end position="89"/>
    </location>
</feature>
<keyword evidence="3" id="KW-1185">Reference proteome</keyword>
<dbReference type="SMART" id="SM00228">
    <property type="entry name" value="PDZ"/>
    <property type="match status" value="1"/>
</dbReference>
<protein>
    <recommendedName>
        <fullName evidence="1">PDZ domain-containing protein</fullName>
    </recommendedName>
</protein>
<reference evidence="2" key="3">
    <citation type="submission" date="2025-09" db="UniProtKB">
        <authorList>
            <consortium name="Ensembl"/>
        </authorList>
    </citation>
    <scope>IDENTIFICATION</scope>
</reference>
<evidence type="ECO:0000313" key="3">
    <source>
        <dbReference type="Proteomes" id="UP000265080"/>
    </source>
</evidence>
<feature type="domain" description="PDZ" evidence="1">
    <location>
        <begin position="107"/>
        <end position="174"/>
    </location>
</feature>
<dbReference type="SUPFAM" id="SSF50156">
    <property type="entry name" value="PDZ domain-like"/>
    <property type="match status" value="2"/>
</dbReference>
<dbReference type="Gene3D" id="2.30.42.10">
    <property type="match status" value="2"/>
</dbReference>
<dbReference type="Ensembl" id="ENSAPET00000023868.1">
    <property type="protein sequence ID" value="ENSAPEP00000023253.1"/>
    <property type="gene ID" value="ENSAPEG00000016532.1"/>
</dbReference>
<dbReference type="PROSITE" id="PS50106">
    <property type="entry name" value="PDZ"/>
    <property type="match status" value="2"/>
</dbReference>
<reference evidence="2" key="2">
    <citation type="submission" date="2025-08" db="UniProtKB">
        <authorList>
            <consortium name="Ensembl"/>
        </authorList>
    </citation>
    <scope>IDENTIFICATION</scope>
</reference>
<evidence type="ECO:0000259" key="1">
    <source>
        <dbReference type="PROSITE" id="PS50106"/>
    </source>
</evidence>
<dbReference type="InterPro" id="IPR036034">
    <property type="entry name" value="PDZ_sf"/>
</dbReference>
<sequence>METTLSGRSKGYSFVTDGERGEEGALTLTLSGLGFSFYISHLHSGPDRGSVVRIKRLFPGQPAQESGLLREGDVILSVNKEPVKDLSYQVGLICVCTFGLVKEFELTVVLTKSRSGSFGFTITRSKLDNCYYIQEILDNPAKADGRLRAGDRLITVRTDSHVGTFQNSLAECRL</sequence>
<reference evidence="2 3" key="1">
    <citation type="submission" date="2018-03" db="EMBL/GenBank/DDBJ databases">
        <title>Finding Nemo's genes: A chromosome-scale reference assembly of the genome of the orange clownfish Amphiprion percula.</title>
        <authorList>
            <person name="Lehmann R."/>
        </authorList>
    </citation>
    <scope>NUCLEOTIDE SEQUENCE</scope>
</reference>
<dbReference type="Proteomes" id="UP000265080">
    <property type="component" value="Chromosome 20"/>
</dbReference>
<dbReference type="AlphaFoldDB" id="A0A3P8THW9"/>
<evidence type="ECO:0000313" key="2">
    <source>
        <dbReference type="Ensembl" id="ENSAPEP00000023253.1"/>
    </source>
</evidence>
<dbReference type="Pfam" id="PF00595">
    <property type="entry name" value="PDZ"/>
    <property type="match status" value="1"/>
</dbReference>
<organism evidence="2 3">
    <name type="scientific">Amphiprion percula</name>
    <name type="common">Orange clownfish</name>
    <name type="synonym">Lutjanus percula</name>
    <dbReference type="NCBI Taxonomy" id="161767"/>
    <lineage>
        <taxon>Eukaryota</taxon>
        <taxon>Metazoa</taxon>
        <taxon>Chordata</taxon>
        <taxon>Craniata</taxon>
        <taxon>Vertebrata</taxon>
        <taxon>Euteleostomi</taxon>
        <taxon>Actinopterygii</taxon>
        <taxon>Neopterygii</taxon>
        <taxon>Teleostei</taxon>
        <taxon>Neoteleostei</taxon>
        <taxon>Acanthomorphata</taxon>
        <taxon>Ovalentaria</taxon>
        <taxon>Pomacentridae</taxon>
        <taxon>Amphiprion</taxon>
    </lineage>
</organism>
<dbReference type="InterPro" id="IPR001478">
    <property type="entry name" value="PDZ"/>
</dbReference>
<dbReference type="InterPro" id="IPR052074">
    <property type="entry name" value="NonRcpt_TyrProt_Phosphatase"/>
</dbReference>
<dbReference type="PANTHER" id="PTHR46900:SF4">
    <property type="entry name" value="FERM AND PDZ DOMAIN CONTAINING 2"/>
    <property type="match status" value="1"/>
</dbReference>
<dbReference type="GeneTree" id="ENSGT00940000161964"/>
<proteinExistence type="predicted"/>
<dbReference type="PANTHER" id="PTHR46900">
    <property type="entry name" value="TYROSINE-PROTEIN PHOSPHATASE NON-RECEPTOR TYPE 13"/>
    <property type="match status" value="1"/>
</dbReference>